<evidence type="ECO:0000256" key="3">
    <source>
        <dbReference type="ARBA" id="ARBA00022692"/>
    </source>
</evidence>
<evidence type="ECO:0000259" key="7">
    <source>
        <dbReference type="Pfam" id="PF19055"/>
    </source>
</evidence>
<reference evidence="8" key="5">
    <citation type="journal article" date="2021" name="G3 (Bethesda)">
        <title>Aegilops tauschii genome assembly Aet v5.0 features greater sequence contiguity and improved annotation.</title>
        <authorList>
            <person name="Wang L."/>
            <person name="Zhu T."/>
            <person name="Rodriguez J.C."/>
            <person name="Deal K.R."/>
            <person name="Dubcovsky J."/>
            <person name="McGuire P.E."/>
            <person name="Lux T."/>
            <person name="Spannagl M."/>
            <person name="Mayer K.F.X."/>
            <person name="Baldrich P."/>
            <person name="Meyers B.C."/>
            <person name="Huo N."/>
            <person name="Gu Y.Q."/>
            <person name="Zhou H."/>
            <person name="Devos K.M."/>
            <person name="Bennetzen J.L."/>
            <person name="Unver T."/>
            <person name="Budak H."/>
            <person name="Gulick P.J."/>
            <person name="Galiba G."/>
            <person name="Kalapos B."/>
            <person name="Nelson D.R."/>
            <person name="Li P."/>
            <person name="You F.M."/>
            <person name="Luo M.C."/>
            <person name="Dvorak J."/>
        </authorList>
    </citation>
    <scope>NUCLEOTIDE SEQUENCE [LARGE SCALE GENOMIC DNA]</scope>
    <source>
        <strain evidence="8">cv. AL8/78</strain>
    </source>
</reference>
<protein>
    <recommendedName>
        <fullName evidence="7">ABC transporter family G domain-containing protein</fullName>
    </recommendedName>
</protein>
<dbReference type="GO" id="GO:0140359">
    <property type="term" value="F:ABC-type transporter activity"/>
    <property type="evidence" value="ECO:0007669"/>
    <property type="project" value="InterPro"/>
</dbReference>
<keyword evidence="3 6" id="KW-0812">Transmembrane</keyword>
<dbReference type="InterPro" id="IPR043926">
    <property type="entry name" value="ABCG_dom"/>
</dbReference>
<dbReference type="GO" id="GO:0016020">
    <property type="term" value="C:membrane"/>
    <property type="evidence" value="ECO:0007669"/>
    <property type="project" value="UniProtKB-SubCell"/>
</dbReference>
<sequence>VCAVIHQPSYTLFNMFDDFVLLARGGLIAYHGPISEVENYFSGLGIKVPDRENPPDYYIDILEGIAKTKMRGHATPKHLPLLWILHNGYEVPEDMQKDLEEINMMHELYTVGSITRELSSVEQTKSKDSVHQNVSQRNDLLNRKTPGVLAQYRYYLGRVAKQRLREATQQAVDYLILCIAGICIGTITKVNDDTLGAASYGYTIIAVCKLAPCVIFINVLNHKVAKK</sequence>
<feature type="transmembrane region" description="Helical" evidence="6">
    <location>
        <begin position="200"/>
        <end position="220"/>
    </location>
</feature>
<keyword evidence="2" id="KW-0813">Transport</keyword>
<organism evidence="8 9">
    <name type="scientific">Aegilops tauschii subsp. strangulata</name>
    <name type="common">Goatgrass</name>
    <dbReference type="NCBI Taxonomy" id="200361"/>
    <lineage>
        <taxon>Eukaryota</taxon>
        <taxon>Viridiplantae</taxon>
        <taxon>Streptophyta</taxon>
        <taxon>Embryophyta</taxon>
        <taxon>Tracheophyta</taxon>
        <taxon>Spermatophyta</taxon>
        <taxon>Magnoliopsida</taxon>
        <taxon>Liliopsida</taxon>
        <taxon>Poales</taxon>
        <taxon>Poaceae</taxon>
        <taxon>BOP clade</taxon>
        <taxon>Pooideae</taxon>
        <taxon>Triticodae</taxon>
        <taxon>Triticeae</taxon>
        <taxon>Triticinae</taxon>
        <taxon>Aegilops</taxon>
    </lineage>
</organism>
<dbReference type="Proteomes" id="UP000015105">
    <property type="component" value="Chromosome 1D"/>
</dbReference>
<dbReference type="Pfam" id="PF19055">
    <property type="entry name" value="ABC2_membrane_7"/>
    <property type="match status" value="1"/>
</dbReference>
<comment type="subcellular location">
    <subcellularLocation>
        <location evidence="1">Membrane</location>
        <topology evidence="1">Multi-pass membrane protein</topology>
    </subcellularLocation>
</comment>
<feature type="transmembrane region" description="Helical" evidence="6">
    <location>
        <begin position="171"/>
        <end position="188"/>
    </location>
</feature>
<dbReference type="PANTHER" id="PTHR48041:SF14">
    <property type="entry name" value="ABC TRANSPORTER G FAMILY MEMBER 25"/>
    <property type="match status" value="1"/>
</dbReference>
<reference evidence="8" key="3">
    <citation type="journal article" date="2017" name="Nature">
        <title>Genome sequence of the progenitor of the wheat D genome Aegilops tauschii.</title>
        <authorList>
            <person name="Luo M.C."/>
            <person name="Gu Y.Q."/>
            <person name="Puiu D."/>
            <person name="Wang H."/>
            <person name="Twardziok S.O."/>
            <person name="Deal K.R."/>
            <person name="Huo N."/>
            <person name="Zhu T."/>
            <person name="Wang L."/>
            <person name="Wang Y."/>
            <person name="McGuire P.E."/>
            <person name="Liu S."/>
            <person name="Long H."/>
            <person name="Ramasamy R.K."/>
            <person name="Rodriguez J.C."/>
            <person name="Van S.L."/>
            <person name="Yuan L."/>
            <person name="Wang Z."/>
            <person name="Xia Z."/>
            <person name="Xiao L."/>
            <person name="Anderson O.D."/>
            <person name="Ouyang S."/>
            <person name="Liang Y."/>
            <person name="Zimin A.V."/>
            <person name="Pertea G."/>
            <person name="Qi P."/>
            <person name="Bennetzen J.L."/>
            <person name="Dai X."/>
            <person name="Dawson M.W."/>
            <person name="Muller H.G."/>
            <person name="Kugler K."/>
            <person name="Rivarola-Duarte L."/>
            <person name="Spannagl M."/>
            <person name="Mayer K.F.X."/>
            <person name="Lu F.H."/>
            <person name="Bevan M.W."/>
            <person name="Leroy P."/>
            <person name="Li P."/>
            <person name="You F.M."/>
            <person name="Sun Q."/>
            <person name="Liu Z."/>
            <person name="Lyons E."/>
            <person name="Wicker T."/>
            <person name="Salzberg S.L."/>
            <person name="Devos K.M."/>
            <person name="Dvorak J."/>
        </authorList>
    </citation>
    <scope>NUCLEOTIDE SEQUENCE [LARGE SCALE GENOMIC DNA]</scope>
    <source>
        <strain evidence="8">cv. AL8/78</strain>
    </source>
</reference>
<keyword evidence="9" id="KW-1185">Reference proteome</keyword>
<reference evidence="9" key="1">
    <citation type="journal article" date="2014" name="Science">
        <title>Ancient hybridizations among the ancestral genomes of bread wheat.</title>
        <authorList>
            <consortium name="International Wheat Genome Sequencing Consortium,"/>
            <person name="Marcussen T."/>
            <person name="Sandve S.R."/>
            <person name="Heier L."/>
            <person name="Spannagl M."/>
            <person name="Pfeifer M."/>
            <person name="Jakobsen K.S."/>
            <person name="Wulff B.B."/>
            <person name="Steuernagel B."/>
            <person name="Mayer K.F."/>
            <person name="Olsen O.A."/>
        </authorList>
    </citation>
    <scope>NUCLEOTIDE SEQUENCE [LARGE SCALE GENOMIC DNA]</scope>
    <source>
        <strain evidence="9">cv. AL8/78</strain>
    </source>
</reference>
<dbReference type="PANTHER" id="PTHR48041">
    <property type="entry name" value="ABC TRANSPORTER G FAMILY MEMBER 28"/>
    <property type="match status" value="1"/>
</dbReference>
<evidence type="ECO:0000313" key="8">
    <source>
        <dbReference type="EnsemblPlants" id="AET1Gv20362700.19"/>
    </source>
</evidence>
<feature type="domain" description="ABC transporter family G" evidence="7">
    <location>
        <begin position="6"/>
        <end position="211"/>
    </location>
</feature>
<dbReference type="Gramene" id="AET1Gv20362700.19">
    <property type="protein sequence ID" value="AET1Gv20362700.19"/>
    <property type="gene ID" value="AET1Gv20362700"/>
</dbReference>
<evidence type="ECO:0000256" key="4">
    <source>
        <dbReference type="ARBA" id="ARBA00022989"/>
    </source>
</evidence>
<dbReference type="InterPro" id="IPR050352">
    <property type="entry name" value="ABCG_transporters"/>
</dbReference>
<accession>A0A452YB89</accession>
<evidence type="ECO:0000256" key="5">
    <source>
        <dbReference type="ARBA" id="ARBA00023136"/>
    </source>
</evidence>
<name>A0A452YB89_AEGTS</name>
<reference evidence="8" key="4">
    <citation type="submission" date="2019-03" db="UniProtKB">
        <authorList>
            <consortium name="EnsemblPlants"/>
        </authorList>
    </citation>
    <scope>IDENTIFICATION</scope>
</reference>
<proteinExistence type="predicted"/>
<dbReference type="AlphaFoldDB" id="A0A452YB89"/>
<reference evidence="9" key="2">
    <citation type="journal article" date="2017" name="Nat. Plants">
        <title>The Aegilops tauschii genome reveals multiple impacts of transposons.</title>
        <authorList>
            <person name="Zhao G."/>
            <person name="Zou C."/>
            <person name="Li K."/>
            <person name="Wang K."/>
            <person name="Li T."/>
            <person name="Gao L."/>
            <person name="Zhang X."/>
            <person name="Wang H."/>
            <person name="Yang Z."/>
            <person name="Liu X."/>
            <person name="Jiang W."/>
            <person name="Mao L."/>
            <person name="Kong X."/>
            <person name="Jiao Y."/>
            <person name="Jia J."/>
        </authorList>
    </citation>
    <scope>NUCLEOTIDE SEQUENCE [LARGE SCALE GENOMIC DNA]</scope>
    <source>
        <strain evidence="9">cv. AL8/78</strain>
    </source>
</reference>
<evidence type="ECO:0000256" key="6">
    <source>
        <dbReference type="SAM" id="Phobius"/>
    </source>
</evidence>
<evidence type="ECO:0000256" key="2">
    <source>
        <dbReference type="ARBA" id="ARBA00022448"/>
    </source>
</evidence>
<evidence type="ECO:0000313" key="9">
    <source>
        <dbReference type="Proteomes" id="UP000015105"/>
    </source>
</evidence>
<dbReference type="EnsemblPlants" id="AET1Gv20362700.19">
    <property type="protein sequence ID" value="AET1Gv20362700.19"/>
    <property type="gene ID" value="AET1Gv20362700"/>
</dbReference>
<evidence type="ECO:0000256" key="1">
    <source>
        <dbReference type="ARBA" id="ARBA00004141"/>
    </source>
</evidence>
<keyword evidence="5 6" id="KW-0472">Membrane</keyword>
<keyword evidence="4 6" id="KW-1133">Transmembrane helix</keyword>